<keyword evidence="1" id="KW-0472">Membrane</keyword>
<protein>
    <submittedName>
        <fullName evidence="3">Uncharacterized protein</fullName>
    </submittedName>
</protein>
<name>A0A9W8YRM4_9PEZI</name>
<evidence type="ECO:0000256" key="2">
    <source>
        <dbReference type="SAM" id="SignalP"/>
    </source>
</evidence>
<feature type="chain" id="PRO_5040930579" evidence="2">
    <location>
        <begin position="22"/>
        <end position="257"/>
    </location>
</feature>
<accession>A0A9W8YRM4</accession>
<keyword evidence="2" id="KW-0732">Signal</keyword>
<evidence type="ECO:0000313" key="3">
    <source>
        <dbReference type="EMBL" id="KAJ4388830.1"/>
    </source>
</evidence>
<comment type="caution">
    <text evidence="3">The sequence shown here is derived from an EMBL/GenBank/DDBJ whole genome shotgun (WGS) entry which is preliminary data.</text>
</comment>
<feature type="signal peptide" evidence="2">
    <location>
        <begin position="1"/>
        <end position="21"/>
    </location>
</feature>
<keyword evidence="4" id="KW-1185">Reference proteome</keyword>
<sequence>MFSVGVTFPSVFLAGLACAAALERATFTSFSLQGSGASCSGADCTFNLHNTYGLNPGPPMISLEKDYILTWMAADPAFPLRITWHFLGADGDSQDAQYGDAPFGAPKWDYNVSGGASSGSYTFSPSVVLATGFPNPLAPNITDGTEALGYASQSFDLEDEKKYKFNYFAVSQPDKTGSDPSNFDPSDPFTIQPREAETIVRVEQERARNEMYHKWELGVGVGVGVGVGLPILVYSCFLAWRRMERRRNVELKTHMQS</sequence>
<feature type="transmembrane region" description="Helical" evidence="1">
    <location>
        <begin position="217"/>
        <end position="240"/>
    </location>
</feature>
<gene>
    <name evidence="3" type="ORF">N0V93_006291</name>
</gene>
<evidence type="ECO:0000256" key="1">
    <source>
        <dbReference type="SAM" id="Phobius"/>
    </source>
</evidence>
<keyword evidence="1" id="KW-1133">Transmembrane helix</keyword>
<dbReference type="Proteomes" id="UP001140453">
    <property type="component" value="Unassembled WGS sequence"/>
</dbReference>
<evidence type="ECO:0000313" key="4">
    <source>
        <dbReference type="Proteomes" id="UP001140453"/>
    </source>
</evidence>
<proteinExistence type="predicted"/>
<organism evidence="3 4">
    <name type="scientific">Gnomoniopsis smithogilvyi</name>
    <dbReference type="NCBI Taxonomy" id="1191159"/>
    <lineage>
        <taxon>Eukaryota</taxon>
        <taxon>Fungi</taxon>
        <taxon>Dikarya</taxon>
        <taxon>Ascomycota</taxon>
        <taxon>Pezizomycotina</taxon>
        <taxon>Sordariomycetes</taxon>
        <taxon>Sordariomycetidae</taxon>
        <taxon>Diaporthales</taxon>
        <taxon>Gnomoniaceae</taxon>
        <taxon>Gnomoniopsis</taxon>
    </lineage>
</organism>
<keyword evidence="1" id="KW-0812">Transmembrane</keyword>
<dbReference type="AlphaFoldDB" id="A0A9W8YRM4"/>
<dbReference type="EMBL" id="JAPEVB010000004">
    <property type="protein sequence ID" value="KAJ4388830.1"/>
    <property type="molecule type" value="Genomic_DNA"/>
</dbReference>
<reference evidence="3" key="1">
    <citation type="submission" date="2022-10" db="EMBL/GenBank/DDBJ databases">
        <title>Tapping the CABI collections for fungal endophytes: first genome assemblies for Collariella, Neodidymelliopsis, Ascochyta clinopodiicola, Didymella pomorum, Didymosphaeria variabile, Neocosmospora piperis and Neocucurbitaria cava.</title>
        <authorList>
            <person name="Hill R."/>
        </authorList>
    </citation>
    <scope>NUCLEOTIDE SEQUENCE</scope>
    <source>
        <strain evidence="3">IMI 355082</strain>
    </source>
</reference>